<dbReference type="RefSeq" id="YP_009448823.1">
    <property type="nucleotide sequence ID" value="NC_036594.1"/>
</dbReference>
<dbReference type="EMBL" id="LT906555">
    <property type="protein sequence ID" value="SNW62521.1"/>
    <property type="molecule type" value="Genomic_DNA"/>
</dbReference>
<dbReference type="InterPro" id="IPR011652">
    <property type="entry name" value="MORN_2"/>
</dbReference>
<evidence type="ECO:0000313" key="1">
    <source>
        <dbReference type="EMBL" id="SNW62521.1"/>
    </source>
</evidence>
<evidence type="ECO:0000313" key="2">
    <source>
        <dbReference type="Proteomes" id="UP000236316"/>
    </source>
</evidence>
<organism evidence="1">
    <name type="scientific">Orpheovirus IHUMI-LCC2</name>
    <dbReference type="NCBI Taxonomy" id="2023057"/>
    <lineage>
        <taxon>Viruses</taxon>
        <taxon>Varidnaviria</taxon>
        <taxon>Bamfordvirae</taxon>
        <taxon>Nucleocytoviricota</taxon>
        <taxon>Megaviricetes</taxon>
        <taxon>Pimascovirales</taxon>
        <taxon>Ocovirineae</taxon>
        <taxon>Orpheoviridae</taxon>
        <taxon>Alphaorpheovirus</taxon>
        <taxon>Alphaorpheovirus massiliense</taxon>
    </lineage>
</organism>
<proteinExistence type="predicted"/>
<dbReference type="OrthoDB" id="38656at10239"/>
<dbReference type="Gene3D" id="2.20.110.10">
    <property type="entry name" value="Histone H3 K4-specific methyltransferase SET7/9 N-terminal domain"/>
    <property type="match status" value="4"/>
</dbReference>
<name>A0A2I2L4S9_9VIRU</name>
<protein>
    <submittedName>
        <fullName evidence="1">MORN-repeat protein</fullName>
    </submittedName>
</protein>
<keyword evidence="2" id="KW-1185">Reference proteome</keyword>
<dbReference type="KEGG" id="vg:35382425"/>
<sequence length="454" mass="54257">MEEIPDDILYYEILQHLDYQSYVLMTSLSKRYNLICKRIPNAKELYLQEYTDEKEGCIQRYICDKKTRSKEGKCITEWNYYVYPERKSEYFTDRPLTHSISYYSNNKLQGTYRSYFDDNKIAEVYNYHNGVKNGLCTQYYYTGEIFRTAYYKNGKLEGLEMKYDDEGNLVSSTEFKNGSENGLSKYFAPYSLNYVECQYKNGVKDGIYKCWNISYQKDTISSARKYNINHLIQECMYKNNELHGKCVKWNTVNSNKLVKTEEMYYINGKLHGPYQSWHNFCKNGEDGNGRRKVITMYKYGEIHGSYDSWYVNGKKEIEAHYSDGILNGSYTRFYDNGQVNIKCHYLDGIYHGNYTSYHKTTKKVIDVIHKCIEYRNGDIIGTYREYNKDGKIIMEIEYINGMKHGKFTKYYGCEKDIKWIECYYYEDMLHGSYKKYHKDGKLWKHIIYHLDKII</sequence>
<dbReference type="GeneID" id="35382425"/>
<gene>
    <name evidence="1" type="ORF">ORPV_617</name>
</gene>
<dbReference type="SUPFAM" id="SSF82185">
    <property type="entry name" value="Histone H3 K4-specific methyltransferase SET7/9 N-terminal domain"/>
    <property type="match status" value="3"/>
</dbReference>
<accession>A0A2I2L4S9</accession>
<reference evidence="1" key="1">
    <citation type="submission" date="2017-08" db="EMBL/GenBank/DDBJ databases">
        <authorList>
            <consortium name="Urmite Genomes"/>
        </authorList>
    </citation>
    <scope>NUCLEOTIDE SEQUENCE [LARGE SCALE GENOMIC DNA]</scope>
    <source>
        <strain evidence="1">IHUMI-LCC2</strain>
    </source>
</reference>
<dbReference type="Pfam" id="PF07661">
    <property type="entry name" value="MORN_2"/>
    <property type="match status" value="6"/>
</dbReference>
<dbReference type="Proteomes" id="UP000236316">
    <property type="component" value="Segment"/>
</dbReference>